<dbReference type="EnsemblFungi" id="FOXG_07208T0">
    <property type="protein sequence ID" value="FOXG_07208P0"/>
    <property type="gene ID" value="FOXG_07208"/>
</dbReference>
<keyword evidence="1" id="KW-0732">Signal</keyword>
<evidence type="ECO:0000256" key="1">
    <source>
        <dbReference type="SAM" id="SignalP"/>
    </source>
</evidence>
<gene>
    <name evidence="2" type="primary">28948475</name>
</gene>
<feature type="signal peptide" evidence="1">
    <location>
        <begin position="1"/>
        <end position="22"/>
    </location>
</feature>
<accession>A0A0D2XRL6</accession>
<reference evidence="3" key="1">
    <citation type="journal article" date="2012" name="Mol. Plant Microbe Interact.">
        <title>A highly conserved effector in Fusarium oxysporum is required for full virulence on Arabidopsis.</title>
        <authorList>
            <person name="Thatcher L.F."/>
            <person name="Gardiner D.M."/>
            <person name="Kazan K."/>
            <person name="Manners J."/>
        </authorList>
    </citation>
    <scope>NUCLEOTIDE SEQUENCE [LARGE SCALE GENOMIC DNA]</scope>
    <source>
        <strain evidence="3">Fo5176</strain>
    </source>
</reference>
<dbReference type="EnsemblFungi" id="FOXG_06618T0">
    <property type="protein sequence ID" value="FOXG_06618P0"/>
    <property type="gene ID" value="FOXG_06618"/>
</dbReference>
<dbReference type="VEuPathDB" id="FungiDB:FOXG_06640"/>
<dbReference type="VEuPathDB" id="FungiDB:FOXG_06618"/>
<dbReference type="VEuPathDB" id="FungiDB:FOXG_07208"/>
<proteinExistence type="predicted"/>
<feature type="chain" id="PRO_5010613484" evidence="1">
    <location>
        <begin position="23"/>
        <end position="185"/>
    </location>
</feature>
<evidence type="ECO:0000313" key="2">
    <source>
        <dbReference type="EnsemblFungi" id="FOXG_06618P0"/>
    </source>
</evidence>
<sequence>MKFSTARATLVVLAPVLSLAKGKKLDSVSFQADIKTDKSSSATNHYMCTAQLTITGLMLNLKVLNDISFDSGSNRALGSPGYSASVDYTYKRASEVKEAKAWKRYFSVISASVDYVSLKVEDKPIHIHGLTYSPSTSVEGITAEIALGLEGAAGCDASSYRGLDVKGKGTLPRTLDSARHPCYLV</sequence>
<reference evidence="2" key="2">
    <citation type="submission" date="2025-05" db="UniProtKB">
        <authorList>
            <consortium name="EnsemblFungi"/>
        </authorList>
    </citation>
    <scope>IDENTIFICATION</scope>
    <source>
        <strain evidence="2">4287 / CBS 123668 / FGSC 9935 / NRRL 34936</strain>
    </source>
</reference>
<dbReference type="EnsemblFungi" id="FOXG_06640T0">
    <property type="protein sequence ID" value="FOXG_06640P0"/>
    <property type="gene ID" value="FOXG_06640"/>
</dbReference>
<protein>
    <submittedName>
        <fullName evidence="2">Uncharacterized protein</fullName>
    </submittedName>
</protein>
<organism evidence="2 3">
    <name type="scientific">Fusarium oxysporum (strain Fo5176)</name>
    <name type="common">Fusarium vascular wilt</name>
    <dbReference type="NCBI Taxonomy" id="660025"/>
    <lineage>
        <taxon>Eukaryota</taxon>
        <taxon>Fungi</taxon>
        <taxon>Dikarya</taxon>
        <taxon>Ascomycota</taxon>
        <taxon>Pezizomycotina</taxon>
        <taxon>Sordariomycetes</taxon>
        <taxon>Hypocreomycetidae</taxon>
        <taxon>Hypocreales</taxon>
        <taxon>Nectriaceae</taxon>
        <taxon>Fusarium</taxon>
        <taxon>Fusarium oxysporum species complex</taxon>
    </lineage>
</organism>
<dbReference type="AlphaFoldDB" id="A0A0D2XRL6"/>
<evidence type="ECO:0000313" key="3">
    <source>
        <dbReference type="Proteomes" id="UP000002489"/>
    </source>
</evidence>
<name>A0A0D2XRL6_FUSOF</name>
<dbReference type="Proteomes" id="UP000002489">
    <property type="component" value="Unassembled WGS sequence"/>
</dbReference>